<dbReference type="SUPFAM" id="SSF54909">
    <property type="entry name" value="Dimeric alpha+beta barrel"/>
    <property type="match status" value="1"/>
</dbReference>
<name>A0A4S3K4S3_9GAMM</name>
<evidence type="ECO:0000259" key="1">
    <source>
        <dbReference type="Pfam" id="PF07045"/>
    </source>
</evidence>
<evidence type="ECO:0000313" key="3">
    <source>
        <dbReference type="Proteomes" id="UP000295341"/>
    </source>
</evidence>
<comment type="caution">
    <text evidence="2">The sequence shown here is derived from an EMBL/GenBank/DDBJ whole genome shotgun (WGS) entry which is preliminary data.</text>
</comment>
<dbReference type="EMBL" id="SOBT01000008">
    <property type="protein sequence ID" value="TDU31690.1"/>
    <property type="molecule type" value="Genomic_DNA"/>
</dbReference>
<evidence type="ECO:0000313" key="2">
    <source>
        <dbReference type="EMBL" id="TDU31690.1"/>
    </source>
</evidence>
<proteinExistence type="predicted"/>
<accession>A0A4S3K4S3</accession>
<organism evidence="2 3">
    <name type="scientific">Panacagrimonas perspica</name>
    <dbReference type="NCBI Taxonomy" id="381431"/>
    <lineage>
        <taxon>Bacteria</taxon>
        <taxon>Pseudomonadati</taxon>
        <taxon>Pseudomonadota</taxon>
        <taxon>Gammaproteobacteria</taxon>
        <taxon>Nevskiales</taxon>
        <taxon>Nevskiaceae</taxon>
        <taxon>Panacagrimonas</taxon>
    </lineage>
</organism>
<gene>
    <name evidence="2" type="ORF">DFR24_1067</name>
</gene>
<dbReference type="InterPro" id="IPR011008">
    <property type="entry name" value="Dimeric_a/b-barrel"/>
</dbReference>
<feature type="domain" description="DUF1330" evidence="1">
    <location>
        <begin position="4"/>
        <end position="94"/>
    </location>
</feature>
<sequence length="95" mass="10337">MSHAYVVGHITVKDPAAWDEYRGKVPGTIAPWNAELVFRGKKAGVLAGANAHTDIVVIRFPTLDAANDWYASAAYQALIPIRERAASIDIVIYEA</sequence>
<dbReference type="Proteomes" id="UP000295341">
    <property type="component" value="Unassembled WGS sequence"/>
</dbReference>
<dbReference type="OrthoDB" id="9806380at2"/>
<dbReference type="RefSeq" id="WP_133880255.1">
    <property type="nucleotide sequence ID" value="NZ_MWIN01000012.1"/>
</dbReference>
<protein>
    <submittedName>
        <fullName evidence="2">Uncharacterized protein (DUF1330 family)</fullName>
    </submittedName>
</protein>
<dbReference type="Gene3D" id="3.30.70.100">
    <property type="match status" value="1"/>
</dbReference>
<dbReference type="AlphaFoldDB" id="A0A4S3K4S3"/>
<dbReference type="Pfam" id="PF07045">
    <property type="entry name" value="DUF1330"/>
    <property type="match status" value="1"/>
</dbReference>
<reference evidence="2 3" key="1">
    <citation type="submission" date="2019-03" db="EMBL/GenBank/DDBJ databases">
        <title>Genomic Encyclopedia of Type Strains, Phase IV (KMG-IV): sequencing the most valuable type-strain genomes for metagenomic binning, comparative biology and taxonomic classification.</title>
        <authorList>
            <person name="Goeker M."/>
        </authorList>
    </citation>
    <scope>NUCLEOTIDE SEQUENCE [LARGE SCALE GENOMIC DNA]</scope>
    <source>
        <strain evidence="2 3">DSM 26377</strain>
    </source>
</reference>
<dbReference type="PANTHER" id="PTHR41521">
    <property type="match status" value="1"/>
</dbReference>
<keyword evidence="3" id="KW-1185">Reference proteome</keyword>
<dbReference type="InterPro" id="IPR010753">
    <property type="entry name" value="DUF1330"/>
</dbReference>
<dbReference type="PANTHER" id="PTHR41521:SF4">
    <property type="entry name" value="BLR0684 PROTEIN"/>
    <property type="match status" value="1"/>
</dbReference>